<feature type="transmembrane region" description="Helical" evidence="7">
    <location>
        <begin position="288"/>
        <end position="305"/>
    </location>
</feature>
<dbReference type="PANTHER" id="PTHR30250">
    <property type="entry name" value="PST FAMILY PREDICTED COLANIC ACID TRANSPORTER"/>
    <property type="match status" value="1"/>
</dbReference>
<keyword evidence="4 7" id="KW-0812">Transmembrane</keyword>
<feature type="transmembrane region" description="Helical" evidence="7">
    <location>
        <begin position="442"/>
        <end position="462"/>
    </location>
</feature>
<keyword evidence="5 7" id="KW-1133">Transmembrane helix</keyword>
<organism evidence="8 9">
    <name type="scientific">Microbacterium sediminicola</name>
    <dbReference type="NCBI Taxonomy" id="415210"/>
    <lineage>
        <taxon>Bacteria</taxon>
        <taxon>Bacillati</taxon>
        <taxon>Actinomycetota</taxon>
        <taxon>Actinomycetes</taxon>
        <taxon>Micrococcales</taxon>
        <taxon>Microbacteriaceae</taxon>
        <taxon>Microbacterium</taxon>
    </lineage>
</organism>
<evidence type="ECO:0000256" key="1">
    <source>
        <dbReference type="ARBA" id="ARBA00004651"/>
    </source>
</evidence>
<dbReference type="RefSeq" id="WP_344067620.1">
    <property type="nucleotide sequence ID" value="NZ_BAAAPL010000001.1"/>
</dbReference>
<comment type="subcellular location">
    <subcellularLocation>
        <location evidence="1">Cell membrane</location>
        <topology evidence="1">Multi-pass membrane protein</topology>
    </subcellularLocation>
</comment>
<comment type="similarity">
    <text evidence="2">Belongs to the polysaccharide synthase family.</text>
</comment>
<dbReference type="PANTHER" id="PTHR30250:SF10">
    <property type="entry name" value="LIPOPOLYSACCHARIDE BIOSYNTHESIS PROTEIN WZXC"/>
    <property type="match status" value="1"/>
</dbReference>
<proteinExistence type="inferred from homology"/>
<dbReference type="Pfam" id="PF13440">
    <property type="entry name" value="Polysacc_synt_3"/>
    <property type="match status" value="1"/>
</dbReference>
<gene>
    <name evidence="8" type="ORF">GCM10009808_00100</name>
</gene>
<dbReference type="InterPro" id="IPR050833">
    <property type="entry name" value="Poly_Biosynth_Transport"/>
</dbReference>
<name>A0ABN2HFH1_9MICO</name>
<feature type="transmembrane region" description="Helical" evidence="7">
    <location>
        <begin position="168"/>
        <end position="190"/>
    </location>
</feature>
<keyword evidence="3" id="KW-1003">Cell membrane</keyword>
<dbReference type="CDD" id="cd13127">
    <property type="entry name" value="MATE_tuaB_like"/>
    <property type="match status" value="1"/>
</dbReference>
<feature type="transmembrane region" description="Helical" evidence="7">
    <location>
        <begin position="380"/>
        <end position="401"/>
    </location>
</feature>
<protein>
    <submittedName>
        <fullName evidence="8">Lipopolysaccharide biosynthesis protein</fullName>
    </submittedName>
</protein>
<evidence type="ECO:0000313" key="8">
    <source>
        <dbReference type="EMBL" id="GAA1687096.1"/>
    </source>
</evidence>
<sequence>MATGQRSAGGNALLALSGQWGRYALQLLALVVFSRLLTPADFGLVAMVTAVVGIAYVVGDFGLSLAALQAKELTRGQRSNLFWWNAAIGIAVTVVVCILALPLAALYDDIRVAPITLALSSVFLLNGLAVQFRTELNRDLRFSVIALADVLGQAIGFAVALVGALIGWSYWALVAMQVVAAIVTNVILVARARWWPGLYRRGEQMRSLLVFGTNTFFTQVVNYISTNIDQVLIGRVWGAATLGYYNRAFQIARIPAQQVAAPLTRVVLPYLSRRLEDRPAYLDAVKKTQLALTTLLLSLLAFVAGTGDWLVPVVLGDGWHEAVPFLRALCLAGALQAIGYVSYWVLLSQGRTGLLFATEFGARVVMIGLMIAVVSLGPVWVAYAGAAGQLLILLSALFFALPRAHVPIAPTILPAVRPAVLFVLAALAAWGAGTAADALPDLVALIVSAAAFAAVSAAALALPPYRRDLGTLLALVRRVRHRGEAAS</sequence>
<evidence type="ECO:0000256" key="7">
    <source>
        <dbReference type="SAM" id="Phobius"/>
    </source>
</evidence>
<feature type="transmembrane region" description="Helical" evidence="7">
    <location>
        <begin position="112"/>
        <end position="130"/>
    </location>
</feature>
<keyword evidence="9" id="KW-1185">Reference proteome</keyword>
<reference evidence="8 9" key="1">
    <citation type="journal article" date="2019" name="Int. J. Syst. Evol. Microbiol.">
        <title>The Global Catalogue of Microorganisms (GCM) 10K type strain sequencing project: providing services to taxonomists for standard genome sequencing and annotation.</title>
        <authorList>
            <consortium name="The Broad Institute Genomics Platform"/>
            <consortium name="The Broad Institute Genome Sequencing Center for Infectious Disease"/>
            <person name="Wu L."/>
            <person name="Ma J."/>
        </authorList>
    </citation>
    <scope>NUCLEOTIDE SEQUENCE [LARGE SCALE GENOMIC DNA]</scope>
    <source>
        <strain evidence="8 9">JCM 15577</strain>
    </source>
</reference>
<evidence type="ECO:0000256" key="2">
    <source>
        <dbReference type="ARBA" id="ARBA00007430"/>
    </source>
</evidence>
<evidence type="ECO:0000313" key="9">
    <source>
        <dbReference type="Proteomes" id="UP001501690"/>
    </source>
</evidence>
<feature type="transmembrane region" description="Helical" evidence="7">
    <location>
        <begin position="44"/>
        <end position="70"/>
    </location>
</feature>
<evidence type="ECO:0000256" key="4">
    <source>
        <dbReference type="ARBA" id="ARBA00022692"/>
    </source>
</evidence>
<evidence type="ECO:0000256" key="5">
    <source>
        <dbReference type="ARBA" id="ARBA00022989"/>
    </source>
</evidence>
<keyword evidence="6 7" id="KW-0472">Membrane</keyword>
<feature type="transmembrane region" description="Helical" evidence="7">
    <location>
        <begin position="408"/>
        <end position="430"/>
    </location>
</feature>
<feature type="transmembrane region" description="Helical" evidence="7">
    <location>
        <begin position="142"/>
        <end position="162"/>
    </location>
</feature>
<accession>A0ABN2HFH1</accession>
<feature type="transmembrane region" description="Helical" evidence="7">
    <location>
        <begin position="325"/>
        <end position="346"/>
    </location>
</feature>
<evidence type="ECO:0000256" key="6">
    <source>
        <dbReference type="ARBA" id="ARBA00023136"/>
    </source>
</evidence>
<dbReference type="EMBL" id="BAAAPL010000001">
    <property type="protein sequence ID" value="GAA1687096.1"/>
    <property type="molecule type" value="Genomic_DNA"/>
</dbReference>
<comment type="caution">
    <text evidence="8">The sequence shown here is derived from an EMBL/GenBank/DDBJ whole genome shotgun (WGS) entry which is preliminary data.</text>
</comment>
<evidence type="ECO:0000256" key="3">
    <source>
        <dbReference type="ARBA" id="ARBA00022475"/>
    </source>
</evidence>
<dbReference type="Proteomes" id="UP001501690">
    <property type="component" value="Unassembled WGS sequence"/>
</dbReference>
<feature type="transmembrane region" description="Helical" evidence="7">
    <location>
        <begin position="353"/>
        <end position="374"/>
    </location>
</feature>
<feature type="transmembrane region" description="Helical" evidence="7">
    <location>
        <begin position="82"/>
        <end position="106"/>
    </location>
</feature>